<dbReference type="SUPFAM" id="SSF74650">
    <property type="entry name" value="Galactose mutarotase-like"/>
    <property type="match status" value="1"/>
</dbReference>
<evidence type="ECO:0008006" key="8">
    <source>
        <dbReference type="Google" id="ProtNLM"/>
    </source>
</evidence>
<evidence type="ECO:0000259" key="3">
    <source>
        <dbReference type="Pfam" id="PF01055"/>
    </source>
</evidence>
<dbReference type="GO" id="GO:0030246">
    <property type="term" value="F:carbohydrate binding"/>
    <property type="evidence" value="ECO:0007669"/>
    <property type="project" value="InterPro"/>
</dbReference>
<dbReference type="GO" id="GO:0004558">
    <property type="term" value="F:alpha-1,4-glucosidase activity"/>
    <property type="evidence" value="ECO:0007669"/>
    <property type="project" value="TreeGrafter"/>
</dbReference>
<comment type="caution">
    <text evidence="6">The sequence shown here is derived from an EMBL/GenBank/DDBJ whole genome shotgun (WGS) entry which is preliminary data.</text>
</comment>
<feature type="domain" description="Glycoside hydrolase family 31 N-terminal" evidence="4">
    <location>
        <begin position="31"/>
        <end position="94"/>
    </location>
</feature>
<dbReference type="CDD" id="cd14752">
    <property type="entry name" value="GH31_N"/>
    <property type="match status" value="1"/>
</dbReference>
<keyword evidence="2" id="KW-0326">Glycosidase</keyword>
<evidence type="ECO:0000256" key="2">
    <source>
        <dbReference type="RuleBase" id="RU361185"/>
    </source>
</evidence>
<sequence length="712" mass="79699">MQCCRRSVNTQNVGGLILSDKFLQLSALLAGARLYGLGEKQAPLLNDLQWRTVTLFNRDIAPTENVNLYGTHPFYLCLEKDGNSHGMALINSNAMDIVLQPTPAITYRALGGVLNFFVLLGPTPRDVVTQYTSLVGRPFLPPYWALGFHLCKFNYGSLNVTRDVMQRNRDAGIPLDVQWNDLDYMNEGNDFTYDKDKFAGLPEFVNQLHEQGMHYVILIDPGVSAAEKPGKYPPFDRGLEMDIFVKNSTDQPFIGKVWNKVSTAWPDFTHPNASAYWKEMLTNFHKIIKYDGAWIDMNEPSNFLSGSMYGTCADEKLPYKPKAIPAEGLKYKTLCMDAKHYAGSHYDLHNLYALTEAIVTFESLREVRGKRPFVVSRASSPGLGRVAAHWSGDVFSRWHDMRASIPDLLSFSLFGIPMMGTDICGFNGDTTPELCKRWMQLGAFYPFSRNHNTNDAKPQDPASMGGEVLSASRVALRARYRLLPLYYTRLVRAHLAGDALAAPLFFEFPSDSNVHAIDDQFLIGSHVMITAILHEGANTTKALYPGKDPWYSFRDGSFLAQDQWKEVTDDDMVAVRGGAVLPLQEPPLKGPINTAITRSSPMQLLVAPDAAGGAEGELYWDDGDSINSYEEKKYSLIRFNTKNNELSSQVVWWGYGVPSVNSISILGQTKPIKSVTINNVQTEFKYDTKIQVLTIANLNLALDKSFSVKWTY</sequence>
<comment type="similarity">
    <text evidence="1 2">Belongs to the glycosyl hydrolase 31 family.</text>
</comment>
<dbReference type="InterPro" id="IPR011013">
    <property type="entry name" value="Gal_mutarotase_sf_dom"/>
</dbReference>
<evidence type="ECO:0000313" key="7">
    <source>
        <dbReference type="Proteomes" id="UP001153954"/>
    </source>
</evidence>
<dbReference type="GO" id="GO:0005975">
    <property type="term" value="P:carbohydrate metabolic process"/>
    <property type="evidence" value="ECO:0007669"/>
    <property type="project" value="InterPro"/>
</dbReference>
<organism evidence="6 7">
    <name type="scientific">Euphydryas editha</name>
    <name type="common">Edith's checkerspot</name>
    <dbReference type="NCBI Taxonomy" id="104508"/>
    <lineage>
        <taxon>Eukaryota</taxon>
        <taxon>Metazoa</taxon>
        <taxon>Ecdysozoa</taxon>
        <taxon>Arthropoda</taxon>
        <taxon>Hexapoda</taxon>
        <taxon>Insecta</taxon>
        <taxon>Pterygota</taxon>
        <taxon>Neoptera</taxon>
        <taxon>Endopterygota</taxon>
        <taxon>Lepidoptera</taxon>
        <taxon>Glossata</taxon>
        <taxon>Ditrysia</taxon>
        <taxon>Papilionoidea</taxon>
        <taxon>Nymphalidae</taxon>
        <taxon>Nymphalinae</taxon>
        <taxon>Euphydryas</taxon>
    </lineage>
</organism>
<proteinExistence type="inferred from homology"/>
<evidence type="ECO:0000259" key="4">
    <source>
        <dbReference type="Pfam" id="PF13802"/>
    </source>
</evidence>
<reference evidence="6" key="1">
    <citation type="submission" date="2022-03" db="EMBL/GenBank/DDBJ databases">
        <authorList>
            <person name="Tunstrom K."/>
        </authorList>
    </citation>
    <scope>NUCLEOTIDE SEQUENCE</scope>
</reference>
<dbReference type="AlphaFoldDB" id="A0AAU9U144"/>
<keyword evidence="2" id="KW-0378">Hydrolase</keyword>
<dbReference type="Gene3D" id="2.60.40.1760">
    <property type="entry name" value="glycosyl hydrolase (family 31)"/>
    <property type="match status" value="1"/>
</dbReference>
<accession>A0AAU9U144</accession>
<feature type="domain" description="Glycoside hydrolase family 31 TIM barrel" evidence="3">
    <location>
        <begin position="138"/>
        <end position="488"/>
    </location>
</feature>
<evidence type="ECO:0000313" key="6">
    <source>
        <dbReference type="EMBL" id="CAH2091479.1"/>
    </source>
</evidence>
<dbReference type="Gene3D" id="3.20.20.80">
    <property type="entry name" value="Glycosidases"/>
    <property type="match status" value="1"/>
</dbReference>
<dbReference type="InterPro" id="IPR013780">
    <property type="entry name" value="Glyco_hydro_b"/>
</dbReference>
<dbReference type="SUPFAM" id="SSF51445">
    <property type="entry name" value="(Trans)glycosidases"/>
    <property type="match status" value="1"/>
</dbReference>
<dbReference type="Pfam" id="PF21365">
    <property type="entry name" value="Glyco_hydro_31_3rd"/>
    <property type="match status" value="1"/>
</dbReference>
<dbReference type="Pfam" id="PF01055">
    <property type="entry name" value="Glyco_hydro_31_2nd"/>
    <property type="match status" value="1"/>
</dbReference>
<feature type="domain" description="Glycosyl hydrolase family 31 C-terminal" evidence="5">
    <location>
        <begin position="498"/>
        <end position="581"/>
    </location>
</feature>
<dbReference type="PANTHER" id="PTHR22762">
    <property type="entry name" value="ALPHA-GLUCOSIDASE"/>
    <property type="match status" value="1"/>
</dbReference>
<dbReference type="CDD" id="cd06602">
    <property type="entry name" value="GH31_MGAM_SI_GAA"/>
    <property type="match status" value="1"/>
</dbReference>
<dbReference type="Proteomes" id="UP001153954">
    <property type="component" value="Unassembled WGS sequence"/>
</dbReference>
<protein>
    <recommendedName>
        <fullName evidence="8">Lysosomal alpha-glucosidase</fullName>
    </recommendedName>
</protein>
<dbReference type="PANTHER" id="PTHR22762:SF131">
    <property type="entry name" value="GLYCOSIDE HYDROLASE FAMILY 31 N-TERMINAL DOMAIN-CONTAINING PROTEIN"/>
    <property type="match status" value="1"/>
</dbReference>
<name>A0AAU9U144_EUPED</name>
<dbReference type="Gene3D" id="2.60.40.1180">
    <property type="entry name" value="Golgi alpha-mannosidase II"/>
    <property type="match status" value="2"/>
</dbReference>
<dbReference type="Pfam" id="PF13802">
    <property type="entry name" value="Gal_mutarotas_2"/>
    <property type="match status" value="1"/>
</dbReference>
<dbReference type="InterPro" id="IPR025887">
    <property type="entry name" value="Glyco_hydro_31_N_dom"/>
</dbReference>
<dbReference type="InterPro" id="IPR017853">
    <property type="entry name" value="GH"/>
</dbReference>
<dbReference type="InterPro" id="IPR000322">
    <property type="entry name" value="Glyco_hydro_31_TIM"/>
</dbReference>
<gene>
    <name evidence="6" type="ORF">EEDITHA_LOCUS7343</name>
</gene>
<evidence type="ECO:0000259" key="5">
    <source>
        <dbReference type="Pfam" id="PF21365"/>
    </source>
</evidence>
<keyword evidence="7" id="KW-1185">Reference proteome</keyword>
<dbReference type="EMBL" id="CAKOGL010000010">
    <property type="protein sequence ID" value="CAH2091479.1"/>
    <property type="molecule type" value="Genomic_DNA"/>
</dbReference>
<dbReference type="SUPFAM" id="SSF51011">
    <property type="entry name" value="Glycosyl hydrolase domain"/>
    <property type="match status" value="1"/>
</dbReference>
<dbReference type="InterPro" id="IPR048395">
    <property type="entry name" value="Glyco_hydro_31_C"/>
</dbReference>
<evidence type="ECO:0000256" key="1">
    <source>
        <dbReference type="ARBA" id="ARBA00007806"/>
    </source>
</evidence>